<dbReference type="Proteomes" id="UP001608902">
    <property type="component" value="Unassembled WGS sequence"/>
</dbReference>
<evidence type="ECO:0000256" key="3">
    <source>
        <dbReference type="ARBA" id="ARBA00022679"/>
    </source>
</evidence>
<evidence type="ECO:0000259" key="20">
    <source>
        <dbReference type="PROSITE" id="PS51459"/>
    </source>
</evidence>
<comment type="caution">
    <text evidence="21">The sequence shown here is derived from an EMBL/GenBank/DDBJ whole genome shotgun (WGS) entry which is preliminary data.</text>
</comment>
<dbReference type="Gene3D" id="1.10.3290.10">
    <property type="entry name" value="Fido-like domain"/>
    <property type="match status" value="1"/>
</dbReference>
<dbReference type="EMBL" id="JBGFUD010000082">
    <property type="protein sequence ID" value="MFH4973597.1"/>
    <property type="molecule type" value="Genomic_DNA"/>
</dbReference>
<proteinExistence type="inferred from homology"/>
<feature type="site" description="Important for autoinhibition of adenylyltransferase activity" evidence="18">
    <location>
        <position position="240"/>
    </location>
</feature>
<gene>
    <name evidence="21" type="ORF">AB6A40_000306</name>
</gene>
<dbReference type="Pfam" id="PF02661">
    <property type="entry name" value="Fic"/>
    <property type="match status" value="1"/>
</dbReference>
<evidence type="ECO:0000256" key="2">
    <source>
        <dbReference type="ARBA" id="ARBA00009742"/>
    </source>
</evidence>
<dbReference type="InterPro" id="IPR011990">
    <property type="entry name" value="TPR-like_helical_dom_sf"/>
</dbReference>
<evidence type="ECO:0000256" key="17">
    <source>
        <dbReference type="PIRSR" id="PIRSR640198-2"/>
    </source>
</evidence>
<organism evidence="21 22">
    <name type="scientific">Gnathostoma spinigerum</name>
    <dbReference type="NCBI Taxonomy" id="75299"/>
    <lineage>
        <taxon>Eukaryota</taxon>
        <taxon>Metazoa</taxon>
        <taxon>Ecdysozoa</taxon>
        <taxon>Nematoda</taxon>
        <taxon>Chromadorea</taxon>
        <taxon>Rhabditida</taxon>
        <taxon>Spirurina</taxon>
        <taxon>Gnathostomatomorpha</taxon>
        <taxon>Gnathostomatoidea</taxon>
        <taxon>Gnathostomatidae</taxon>
        <taxon>Gnathostoma</taxon>
    </lineage>
</organism>
<dbReference type="InterPro" id="IPR036597">
    <property type="entry name" value="Fido-like_dom_sf"/>
</dbReference>
<comment type="catalytic activity">
    <reaction evidence="14">
        <text>L-tyrosyl-[protein] + ATP = O-(5'-adenylyl)-L-tyrosyl-[protein] + diphosphate</text>
        <dbReference type="Rhea" id="RHEA:54288"/>
        <dbReference type="Rhea" id="RHEA-COMP:10136"/>
        <dbReference type="Rhea" id="RHEA-COMP:13846"/>
        <dbReference type="ChEBI" id="CHEBI:30616"/>
        <dbReference type="ChEBI" id="CHEBI:33019"/>
        <dbReference type="ChEBI" id="CHEBI:46858"/>
        <dbReference type="ChEBI" id="CHEBI:83624"/>
        <dbReference type="EC" id="2.7.7.108"/>
    </reaction>
</comment>
<evidence type="ECO:0000256" key="4">
    <source>
        <dbReference type="ARBA" id="ARBA00022692"/>
    </source>
</evidence>
<evidence type="ECO:0000256" key="16">
    <source>
        <dbReference type="PIRSR" id="PIRSR640198-1"/>
    </source>
</evidence>
<dbReference type="SUPFAM" id="SSF140931">
    <property type="entry name" value="Fic-like"/>
    <property type="match status" value="1"/>
</dbReference>
<keyword evidence="5" id="KW-0548">Nucleotidyltransferase</keyword>
<evidence type="ECO:0000256" key="19">
    <source>
        <dbReference type="PIRSR" id="PIRSR640198-4"/>
    </source>
</evidence>
<comment type="catalytic activity">
    <reaction evidence="15">
        <text>3-O-(5'-adenylyl)-L-threonyl-[protein] + H2O = L-threonyl-[protein] + AMP + H(+)</text>
        <dbReference type="Rhea" id="RHEA:55932"/>
        <dbReference type="Rhea" id="RHEA-COMP:11060"/>
        <dbReference type="Rhea" id="RHEA-COMP:13847"/>
        <dbReference type="ChEBI" id="CHEBI:15377"/>
        <dbReference type="ChEBI" id="CHEBI:15378"/>
        <dbReference type="ChEBI" id="CHEBI:30013"/>
        <dbReference type="ChEBI" id="CHEBI:138113"/>
        <dbReference type="ChEBI" id="CHEBI:456215"/>
    </reaction>
</comment>
<evidence type="ECO:0000256" key="8">
    <source>
        <dbReference type="ARBA" id="ARBA00022803"/>
    </source>
</evidence>
<dbReference type="GO" id="GO:0005524">
    <property type="term" value="F:ATP binding"/>
    <property type="evidence" value="ECO:0007669"/>
    <property type="project" value="UniProtKB-KW"/>
</dbReference>
<evidence type="ECO:0000256" key="5">
    <source>
        <dbReference type="ARBA" id="ARBA00022695"/>
    </source>
</evidence>
<dbReference type="InterPro" id="IPR040198">
    <property type="entry name" value="Fido_containing"/>
</dbReference>
<evidence type="ECO:0000256" key="13">
    <source>
        <dbReference type="ARBA" id="ARBA00047939"/>
    </source>
</evidence>
<keyword evidence="7 17" id="KW-0547">Nucleotide-binding</keyword>
<keyword evidence="3" id="KW-0808">Transferase</keyword>
<keyword evidence="11" id="KW-0472">Membrane</keyword>
<dbReference type="PANTHER" id="PTHR13504">
    <property type="entry name" value="FIDO DOMAIN-CONTAINING PROTEIN DDB_G0283145"/>
    <property type="match status" value="1"/>
</dbReference>
<feature type="binding site" evidence="17">
    <location>
        <begin position="404"/>
        <end position="405"/>
    </location>
    <ligand>
        <name>ATP</name>
        <dbReference type="ChEBI" id="CHEBI:30616"/>
    </ligand>
</feature>
<dbReference type="InterPro" id="IPR003812">
    <property type="entry name" value="Fido"/>
</dbReference>
<evidence type="ECO:0000256" key="7">
    <source>
        <dbReference type="ARBA" id="ARBA00022741"/>
    </source>
</evidence>
<feature type="binding site" evidence="17">
    <location>
        <begin position="372"/>
        <end position="379"/>
    </location>
    <ligand>
        <name>ATP</name>
        <dbReference type="ChEBI" id="CHEBI:30616"/>
    </ligand>
</feature>
<evidence type="ECO:0000256" key="1">
    <source>
        <dbReference type="ARBA" id="ARBA00004167"/>
    </source>
</evidence>
<accession>A0ABD6EAV5</accession>
<feature type="binding site" evidence="17">
    <location>
        <position position="412"/>
    </location>
    <ligand>
        <name>ATP</name>
        <dbReference type="ChEBI" id="CHEBI:30616"/>
    </ligand>
</feature>
<evidence type="ECO:0000313" key="21">
    <source>
        <dbReference type="EMBL" id="MFH4973597.1"/>
    </source>
</evidence>
<keyword evidence="22" id="KW-1185">Reference proteome</keyword>
<sequence>MSSSTDRMSWIRIACLSVSISIFVQVIWPNVLTFTETQKACDISLLPLLVKRLLSCRGSGRVLSRSKEIGYFVDPFPNEPWSDENGQPVTFNEVSISAPIEHDRKYLESEALAALSAAVSSKKRGNVKRAEVIMRHALNLAPTHPDILTEYGILIETVQKNVVEAEGLYTRALSYNPHHTEALIHHARTMPVVKEIDKEMLKELHEKRNYFHRISRDNAAVRRVMRDSYFMHIYHTVAIEGNTMSLGQTRSLLETKMVVAGKSIIEHNEILGMDAALRFLNQSLVHIGHITLQDILSIHRRVLGFVNPEEAGVFRTTQVFVGKFTPTAPQAIPFEMNELVRWLNDEETLMLDPVEFAAIAHYKLVFIHPFVDGNGRTARLLMNFILMKNGFPPVIIPIESRTDYYLSLNAANGGDLRPFVRFIARHTDATLQTYISAASVCDNQQSVSDCMSHSVPKISVQTIMSESERARIDGAVVTGRQIQ</sequence>
<evidence type="ECO:0000256" key="15">
    <source>
        <dbReference type="ARBA" id="ARBA00049297"/>
    </source>
</evidence>
<dbReference type="AlphaFoldDB" id="A0ABD6EAV5"/>
<dbReference type="GO" id="GO:0016020">
    <property type="term" value="C:membrane"/>
    <property type="evidence" value="ECO:0007669"/>
    <property type="project" value="UniProtKB-SubCell"/>
</dbReference>
<reference evidence="21 22" key="1">
    <citation type="submission" date="2024-08" db="EMBL/GenBank/DDBJ databases">
        <title>Gnathostoma spinigerum genome.</title>
        <authorList>
            <person name="Gonzalez-Bertolin B."/>
            <person name="Monzon S."/>
            <person name="Zaballos A."/>
            <person name="Jimenez P."/>
            <person name="Dekumyoy P."/>
            <person name="Varona S."/>
            <person name="Cuesta I."/>
            <person name="Sumanam S."/>
            <person name="Adisakwattana P."/>
            <person name="Gasser R.B."/>
            <person name="Hernandez-Gonzalez A."/>
            <person name="Young N.D."/>
            <person name="Perteguer M.J."/>
        </authorList>
    </citation>
    <scope>NUCLEOTIDE SEQUENCE [LARGE SCALE GENOMIC DNA]</scope>
    <source>
        <strain evidence="21">AL3</strain>
        <tissue evidence="21">Liver</tissue>
    </source>
</reference>
<keyword evidence="6" id="KW-0677">Repeat</keyword>
<protein>
    <recommendedName>
        <fullName evidence="12">protein adenylyltransferase</fullName>
        <ecNumber evidence="12">2.7.7.108</ecNumber>
    </recommendedName>
</protein>
<keyword evidence="9 17" id="KW-0067">ATP-binding</keyword>
<keyword evidence="10" id="KW-1133">Transmembrane helix</keyword>
<comment type="catalytic activity">
    <reaction evidence="13">
        <text>L-threonyl-[protein] + ATP = 3-O-(5'-adenylyl)-L-threonyl-[protein] + diphosphate</text>
        <dbReference type="Rhea" id="RHEA:54292"/>
        <dbReference type="Rhea" id="RHEA-COMP:11060"/>
        <dbReference type="Rhea" id="RHEA-COMP:13847"/>
        <dbReference type="ChEBI" id="CHEBI:30013"/>
        <dbReference type="ChEBI" id="CHEBI:30616"/>
        <dbReference type="ChEBI" id="CHEBI:33019"/>
        <dbReference type="ChEBI" id="CHEBI:138113"/>
        <dbReference type="EC" id="2.7.7.108"/>
    </reaction>
</comment>
<dbReference type="EC" id="2.7.7.108" evidence="12"/>
<dbReference type="GO" id="GO:0070733">
    <property type="term" value="F:AMPylase activity"/>
    <property type="evidence" value="ECO:0007669"/>
    <property type="project" value="UniProtKB-EC"/>
</dbReference>
<evidence type="ECO:0000313" key="22">
    <source>
        <dbReference type="Proteomes" id="UP001608902"/>
    </source>
</evidence>
<evidence type="ECO:0000256" key="11">
    <source>
        <dbReference type="ARBA" id="ARBA00023136"/>
    </source>
</evidence>
<feature type="active site" evidence="16">
    <location>
        <position position="368"/>
    </location>
</feature>
<evidence type="ECO:0000256" key="12">
    <source>
        <dbReference type="ARBA" id="ARBA00034531"/>
    </source>
</evidence>
<feature type="domain" description="Fido" evidence="20">
    <location>
        <begin position="290"/>
        <end position="425"/>
    </location>
</feature>
<dbReference type="PANTHER" id="PTHR13504:SF34">
    <property type="entry name" value="PROTEIN ADENYLYLTRANSFERASE FICD"/>
    <property type="match status" value="1"/>
</dbReference>
<evidence type="ECO:0000256" key="14">
    <source>
        <dbReference type="ARBA" id="ARBA00048696"/>
    </source>
</evidence>
<comment type="similarity">
    <text evidence="2">Belongs to the fic family.</text>
</comment>
<evidence type="ECO:0000256" key="9">
    <source>
        <dbReference type="ARBA" id="ARBA00022840"/>
    </source>
</evidence>
<dbReference type="Gene3D" id="1.25.40.10">
    <property type="entry name" value="Tetratricopeptide repeat domain"/>
    <property type="match status" value="1"/>
</dbReference>
<keyword evidence="8" id="KW-0802">TPR repeat</keyword>
<keyword evidence="4" id="KW-0812">Transmembrane</keyword>
<evidence type="ECO:0000256" key="6">
    <source>
        <dbReference type="ARBA" id="ARBA00022737"/>
    </source>
</evidence>
<comment type="subcellular location">
    <subcellularLocation>
        <location evidence="1">Membrane</location>
        <topology evidence="1">Single-pass membrane protein</topology>
    </subcellularLocation>
</comment>
<evidence type="ECO:0000256" key="10">
    <source>
        <dbReference type="ARBA" id="ARBA00022989"/>
    </source>
</evidence>
<feature type="glycosylation site" description="N-linked (GlcNAc...) asparagine" evidence="19">
    <location>
        <position position="281"/>
    </location>
</feature>
<name>A0ABD6EAV5_9BILA</name>
<evidence type="ECO:0000256" key="18">
    <source>
        <dbReference type="PIRSR" id="PIRSR640198-3"/>
    </source>
</evidence>
<dbReference type="SUPFAM" id="SSF48452">
    <property type="entry name" value="TPR-like"/>
    <property type="match status" value="1"/>
</dbReference>
<dbReference type="PROSITE" id="PS51459">
    <property type="entry name" value="FIDO"/>
    <property type="match status" value="1"/>
</dbReference>